<accession>A0A381VZ85</accession>
<sequence length="52" mass="6064">MAHIIHLILQYRGVLNRVDLISGHRNKTGKNKAPVVRVYFLLWPIMSDRVHS</sequence>
<dbReference type="AlphaFoldDB" id="A0A381VZ85"/>
<gene>
    <name evidence="1" type="ORF">METZ01_LOCUS98255</name>
</gene>
<dbReference type="EMBL" id="UINC01010185">
    <property type="protein sequence ID" value="SVA45401.1"/>
    <property type="molecule type" value="Genomic_DNA"/>
</dbReference>
<proteinExistence type="predicted"/>
<name>A0A381VZ85_9ZZZZ</name>
<protein>
    <submittedName>
        <fullName evidence="1">Uncharacterized protein</fullName>
    </submittedName>
</protein>
<evidence type="ECO:0000313" key="1">
    <source>
        <dbReference type="EMBL" id="SVA45401.1"/>
    </source>
</evidence>
<reference evidence="1" key="1">
    <citation type="submission" date="2018-05" db="EMBL/GenBank/DDBJ databases">
        <authorList>
            <person name="Lanie J.A."/>
            <person name="Ng W.-L."/>
            <person name="Kazmierczak K.M."/>
            <person name="Andrzejewski T.M."/>
            <person name="Davidsen T.M."/>
            <person name="Wayne K.J."/>
            <person name="Tettelin H."/>
            <person name="Glass J.I."/>
            <person name="Rusch D."/>
            <person name="Podicherti R."/>
            <person name="Tsui H.-C.T."/>
            <person name="Winkler M.E."/>
        </authorList>
    </citation>
    <scope>NUCLEOTIDE SEQUENCE</scope>
</reference>
<organism evidence="1">
    <name type="scientific">marine metagenome</name>
    <dbReference type="NCBI Taxonomy" id="408172"/>
    <lineage>
        <taxon>unclassified sequences</taxon>
        <taxon>metagenomes</taxon>
        <taxon>ecological metagenomes</taxon>
    </lineage>
</organism>